<dbReference type="EMBL" id="DS113288">
    <property type="protein sequence ID" value="EAY13261.1"/>
    <property type="molecule type" value="Genomic_DNA"/>
</dbReference>
<evidence type="ECO:0000313" key="7">
    <source>
        <dbReference type="EMBL" id="EAY13261.1"/>
    </source>
</evidence>
<evidence type="ECO:0000256" key="5">
    <source>
        <dbReference type="SAM" id="MobiDB-lite"/>
    </source>
</evidence>
<dbReference type="InParanoid" id="A2E247"/>
<dbReference type="GO" id="GO:0005634">
    <property type="term" value="C:nucleus"/>
    <property type="evidence" value="ECO:0007669"/>
    <property type="project" value="UniProtKB-SubCell"/>
</dbReference>
<evidence type="ECO:0000256" key="3">
    <source>
        <dbReference type="ARBA" id="ARBA00022664"/>
    </source>
</evidence>
<reference evidence="7" key="1">
    <citation type="submission" date="2006-10" db="EMBL/GenBank/DDBJ databases">
        <authorList>
            <person name="Amadeo P."/>
            <person name="Zhao Q."/>
            <person name="Wortman J."/>
            <person name="Fraser-Liggett C."/>
            <person name="Carlton J."/>
        </authorList>
    </citation>
    <scope>NUCLEOTIDE SEQUENCE</scope>
    <source>
        <strain evidence="7">G3</strain>
    </source>
</reference>
<keyword evidence="3" id="KW-0507">mRNA processing</keyword>
<feature type="compositionally biased region" description="Acidic residues" evidence="5">
    <location>
        <begin position="30"/>
        <end position="54"/>
    </location>
</feature>
<comment type="similarity">
    <text evidence="2">Belongs to the FIP1 family.</text>
</comment>
<dbReference type="GO" id="GO:0006397">
    <property type="term" value="P:mRNA processing"/>
    <property type="evidence" value="ECO:0007669"/>
    <property type="project" value="UniProtKB-KW"/>
</dbReference>
<proteinExistence type="inferred from homology"/>
<dbReference type="VEuPathDB" id="TrichDB:TVAG_463950"/>
<dbReference type="VEuPathDB" id="TrichDB:TVAGG3_1048870"/>
<keyword evidence="8" id="KW-1185">Reference proteome</keyword>
<feature type="region of interest" description="Disordered" evidence="5">
    <location>
        <begin position="1"/>
        <end position="54"/>
    </location>
</feature>
<accession>A2E247</accession>
<dbReference type="AlphaFoldDB" id="A2E247"/>
<feature type="domain" description="Pre-mRNA polyadenylation factor Fip1" evidence="6">
    <location>
        <begin position="131"/>
        <end position="163"/>
    </location>
</feature>
<evidence type="ECO:0000256" key="1">
    <source>
        <dbReference type="ARBA" id="ARBA00004123"/>
    </source>
</evidence>
<dbReference type="Pfam" id="PF05182">
    <property type="entry name" value="Fip1"/>
    <property type="match status" value="1"/>
</dbReference>
<dbReference type="KEGG" id="tva:4771237"/>
<name>A2E247_TRIV3</name>
<dbReference type="InterPro" id="IPR007854">
    <property type="entry name" value="Fip1_dom"/>
</dbReference>
<keyword evidence="4" id="KW-0539">Nucleus</keyword>
<comment type="subcellular location">
    <subcellularLocation>
        <location evidence="1">Nucleus</location>
    </subcellularLocation>
</comment>
<evidence type="ECO:0000256" key="2">
    <source>
        <dbReference type="ARBA" id="ARBA00007459"/>
    </source>
</evidence>
<organism evidence="7 8">
    <name type="scientific">Trichomonas vaginalis (strain ATCC PRA-98 / G3)</name>
    <dbReference type="NCBI Taxonomy" id="412133"/>
    <lineage>
        <taxon>Eukaryota</taxon>
        <taxon>Metamonada</taxon>
        <taxon>Parabasalia</taxon>
        <taxon>Trichomonadida</taxon>
        <taxon>Trichomonadidae</taxon>
        <taxon>Trichomonas</taxon>
    </lineage>
</organism>
<dbReference type="OrthoDB" id="1917198at2759"/>
<sequence>MSSEQEAEKLTDEEKPKDENPIDENSKEEGNDEYDSDEYGSEEEESSESESDDIELDQDLNVQAQMSAIAYSTRALIQPGPLNNYEAWITQSDIVTQGSKNPWEIINPSGVHPRNNKKSIFYYDLSALPNDVESKPWTAPGADITDWFNYGFTEETWEEYRKTMLNRIKNIEYEQEIKSLTGDTRQQVKRN</sequence>
<dbReference type="Proteomes" id="UP000001542">
    <property type="component" value="Unassembled WGS sequence"/>
</dbReference>
<gene>
    <name evidence="7" type="ORF">TVAG_463950</name>
</gene>
<dbReference type="STRING" id="5722.A2E247"/>
<evidence type="ECO:0000256" key="4">
    <source>
        <dbReference type="ARBA" id="ARBA00023242"/>
    </source>
</evidence>
<evidence type="ECO:0000259" key="6">
    <source>
        <dbReference type="Pfam" id="PF05182"/>
    </source>
</evidence>
<reference evidence="7" key="2">
    <citation type="journal article" date="2007" name="Science">
        <title>Draft genome sequence of the sexually transmitted pathogen Trichomonas vaginalis.</title>
        <authorList>
            <person name="Carlton J.M."/>
            <person name="Hirt R.P."/>
            <person name="Silva J.C."/>
            <person name="Delcher A.L."/>
            <person name="Schatz M."/>
            <person name="Zhao Q."/>
            <person name="Wortman J.R."/>
            <person name="Bidwell S.L."/>
            <person name="Alsmark U.C.M."/>
            <person name="Besteiro S."/>
            <person name="Sicheritz-Ponten T."/>
            <person name="Noel C.J."/>
            <person name="Dacks J.B."/>
            <person name="Foster P.G."/>
            <person name="Simillion C."/>
            <person name="Van de Peer Y."/>
            <person name="Miranda-Saavedra D."/>
            <person name="Barton G.J."/>
            <person name="Westrop G.D."/>
            <person name="Mueller S."/>
            <person name="Dessi D."/>
            <person name="Fiori P.L."/>
            <person name="Ren Q."/>
            <person name="Paulsen I."/>
            <person name="Zhang H."/>
            <person name="Bastida-Corcuera F.D."/>
            <person name="Simoes-Barbosa A."/>
            <person name="Brown M.T."/>
            <person name="Hayes R.D."/>
            <person name="Mukherjee M."/>
            <person name="Okumura C.Y."/>
            <person name="Schneider R."/>
            <person name="Smith A.J."/>
            <person name="Vanacova S."/>
            <person name="Villalvazo M."/>
            <person name="Haas B.J."/>
            <person name="Pertea M."/>
            <person name="Feldblyum T.V."/>
            <person name="Utterback T.R."/>
            <person name="Shu C.L."/>
            <person name="Osoegawa K."/>
            <person name="de Jong P.J."/>
            <person name="Hrdy I."/>
            <person name="Horvathova L."/>
            <person name="Zubacova Z."/>
            <person name="Dolezal P."/>
            <person name="Malik S.B."/>
            <person name="Logsdon J.M. Jr."/>
            <person name="Henze K."/>
            <person name="Gupta A."/>
            <person name="Wang C.C."/>
            <person name="Dunne R.L."/>
            <person name="Upcroft J.A."/>
            <person name="Upcroft P."/>
            <person name="White O."/>
            <person name="Salzberg S.L."/>
            <person name="Tang P."/>
            <person name="Chiu C.-H."/>
            <person name="Lee Y.-S."/>
            <person name="Embley T.M."/>
            <person name="Coombs G.H."/>
            <person name="Mottram J.C."/>
            <person name="Tachezy J."/>
            <person name="Fraser-Liggett C.M."/>
            <person name="Johnson P.J."/>
        </authorList>
    </citation>
    <scope>NUCLEOTIDE SEQUENCE [LARGE SCALE GENOMIC DNA]</scope>
    <source>
        <strain evidence="7">G3</strain>
    </source>
</reference>
<evidence type="ECO:0000313" key="8">
    <source>
        <dbReference type="Proteomes" id="UP000001542"/>
    </source>
</evidence>
<protein>
    <submittedName>
        <fullName evidence="7">Fip1 motif family protein</fullName>
    </submittedName>
</protein>
<feature type="compositionally biased region" description="Basic and acidic residues" evidence="5">
    <location>
        <begin position="1"/>
        <end position="29"/>
    </location>
</feature>
<dbReference type="RefSeq" id="XP_001325484.1">
    <property type="nucleotide sequence ID" value="XM_001325449.1"/>
</dbReference>